<keyword evidence="1" id="KW-0812">Transmembrane</keyword>
<evidence type="ECO:0000313" key="2">
    <source>
        <dbReference type="EMBL" id="KAE9541893.1"/>
    </source>
</evidence>
<protein>
    <submittedName>
        <fullName evidence="2">Uncharacterized protein</fullName>
    </submittedName>
</protein>
<comment type="caution">
    <text evidence="2">The sequence shown here is derived from an EMBL/GenBank/DDBJ whole genome shotgun (WGS) entry which is preliminary data.</text>
</comment>
<feature type="transmembrane region" description="Helical" evidence="1">
    <location>
        <begin position="28"/>
        <end position="50"/>
    </location>
</feature>
<dbReference type="Proteomes" id="UP000475862">
    <property type="component" value="Unassembled WGS sequence"/>
</dbReference>
<dbReference type="EMBL" id="VYZN01000012">
    <property type="protein sequence ID" value="KAE9541893.1"/>
    <property type="molecule type" value="Genomic_DNA"/>
</dbReference>
<organism evidence="2 3">
    <name type="scientific">Aphis glycines</name>
    <name type="common">Soybean aphid</name>
    <dbReference type="NCBI Taxonomy" id="307491"/>
    <lineage>
        <taxon>Eukaryota</taxon>
        <taxon>Metazoa</taxon>
        <taxon>Ecdysozoa</taxon>
        <taxon>Arthropoda</taxon>
        <taxon>Hexapoda</taxon>
        <taxon>Insecta</taxon>
        <taxon>Pterygota</taxon>
        <taxon>Neoptera</taxon>
        <taxon>Paraneoptera</taxon>
        <taxon>Hemiptera</taxon>
        <taxon>Sternorrhyncha</taxon>
        <taxon>Aphidomorpha</taxon>
        <taxon>Aphidoidea</taxon>
        <taxon>Aphididae</taxon>
        <taxon>Aphidini</taxon>
        <taxon>Aphis</taxon>
        <taxon>Aphis</taxon>
    </lineage>
</organism>
<keyword evidence="1" id="KW-0472">Membrane</keyword>
<dbReference type="PROSITE" id="PS51257">
    <property type="entry name" value="PROKAR_LIPOPROTEIN"/>
    <property type="match status" value="1"/>
</dbReference>
<reference evidence="2 3" key="1">
    <citation type="submission" date="2019-08" db="EMBL/GenBank/DDBJ databases">
        <title>The genome of the soybean aphid Biotype 1, its phylome, world population structure and adaptation to the North American continent.</title>
        <authorList>
            <person name="Giordano R."/>
            <person name="Donthu R.K."/>
            <person name="Hernandez A.G."/>
            <person name="Wright C.L."/>
            <person name="Zimin A.V."/>
        </authorList>
    </citation>
    <scope>NUCLEOTIDE SEQUENCE [LARGE SCALE GENOMIC DNA]</scope>
    <source>
        <tissue evidence="2">Whole aphids</tissue>
    </source>
</reference>
<keyword evidence="3" id="KW-1185">Reference proteome</keyword>
<gene>
    <name evidence="2" type="ORF">AGLY_003884</name>
</gene>
<sequence>MLTAFRCAFSAASRSSLSFCTLASSSSLSLISSSCFCLIASFLACFTAAFRSCSSFLNFKSLGSLAYARSTNCLIRVLSSFFSLVRFARFCFSIHLRSSRSEACSRSSSSRYENSLHELKPYQKFGTEFCSDHILLRTNTGPNNSKKSDFFAVSLEGILLSNLGSIESYARLLVLFPRVSQALVMQEKK</sequence>
<proteinExistence type="predicted"/>
<keyword evidence="1" id="KW-1133">Transmembrane helix</keyword>
<name>A0A6G0TZI8_APHGL</name>
<dbReference type="AlphaFoldDB" id="A0A6G0TZI8"/>
<accession>A0A6G0TZI8</accession>
<evidence type="ECO:0000313" key="3">
    <source>
        <dbReference type="Proteomes" id="UP000475862"/>
    </source>
</evidence>
<evidence type="ECO:0000256" key="1">
    <source>
        <dbReference type="SAM" id="Phobius"/>
    </source>
</evidence>